<feature type="compositionally biased region" description="Basic and acidic residues" evidence="2">
    <location>
        <begin position="354"/>
        <end position="365"/>
    </location>
</feature>
<evidence type="ECO:0000313" key="3">
    <source>
        <dbReference type="EMBL" id="KNC27514.1"/>
    </source>
</evidence>
<sequence>MDIDAFLALEKQRLAEERQRLYEQAVELNSARTSETIPTSTSMLKEYENQQKPNEEITILNKKTKDWINRQNNSNKTNNEDANETPSSNRRKKKSPDDMEQWVSDTFYSYFPGFSNEYQKRQNELQKRQRENQENLIKHQLLNSRATRKNKQLNMETSNINSARSNNSSLTSNGAHGSLHAAAKTDMEIINVNNPNYVPSKHSGQTVRPDSARYRMLQDLRHTNLTNLVNGSEDVLEINRKQAELESARKKEYQRELMQQIEEKRRTIKQLRDKEHQQEEVLTRRLQEQLKTMKLEEQLEKERIKAVKVRFDAEQNRLTREHLLAKLENDSQLLLNADLNTLTTKKPSSLSQETNKENISHRPDNNNKVYKYFSNSEKHEYNYRNKSSSLPSEIDLELDQTEMAKIERECFHLSEKICPMCDEPLKELENFCLRCQTKLSFRIKSPSTGKTTTTKHFINKNSKSKENESDQNSEPQETEAERSFFLVCIRCERLYSWCRNCSSKSDVCRACQNTRNLCMSCRKTLCSFCLEEVACGKDIESMHINDKNESAKDKETAAQMSFHIMNDSRDSIRNDNKSSNIPSSSLSHEYSSLNNLDYTNHPPYSMNIEQNSVFHPDKQFSLFTPTEEKNLKSPPENNLSFLNDKEQLLNVTNSDDDKNIEKLRRVTDKRLSRYLKNYGDLAYQTRGTQTTPTSTGRRDIVIQGEHSLSIPLMREMPKMTRIEAVKFKETSKELQDLQRRWDIPAVQKYTISPVSPKVVTQVGAIRKQLQIDRLFSEDADS</sequence>
<evidence type="ECO:0000256" key="1">
    <source>
        <dbReference type="SAM" id="Coils"/>
    </source>
</evidence>
<feature type="region of interest" description="Disordered" evidence="2">
    <location>
        <begin position="121"/>
        <end position="179"/>
    </location>
</feature>
<comment type="caution">
    <text evidence="3">The sequence shown here is derived from an EMBL/GenBank/DDBJ whole genome shotgun (WGS) entry which is preliminary data.</text>
</comment>
<feature type="coiled-coil region" evidence="1">
    <location>
        <begin position="243"/>
        <end position="281"/>
    </location>
</feature>
<feature type="compositionally biased region" description="Basic and acidic residues" evidence="2">
    <location>
        <begin position="567"/>
        <end position="576"/>
    </location>
</feature>
<dbReference type="Proteomes" id="UP000037069">
    <property type="component" value="Unassembled WGS sequence"/>
</dbReference>
<feature type="compositionally biased region" description="Polar residues" evidence="2">
    <location>
        <begin position="30"/>
        <end position="43"/>
    </location>
</feature>
<feature type="compositionally biased region" description="Low complexity" evidence="2">
    <location>
        <begin position="158"/>
        <end position="169"/>
    </location>
</feature>
<keyword evidence="1" id="KW-0175">Coiled coil</keyword>
<feature type="region of interest" description="Disordered" evidence="2">
    <location>
        <begin position="345"/>
        <end position="368"/>
    </location>
</feature>
<feature type="compositionally biased region" description="Basic and acidic residues" evidence="2">
    <location>
        <begin position="121"/>
        <end position="137"/>
    </location>
</feature>
<evidence type="ECO:0000256" key="2">
    <source>
        <dbReference type="SAM" id="MobiDB-lite"/>
    </source>
</evidence>
<name>A0A0L0C7Y1_LUCCU</name>
<proteinExistence type="predicted"/>
<feature type="region of interest" description="Disordered" evidence="2">
    <location>
        <begin position="30"/>
        <end position="99"/>
    </location>
</feature>
<accession>A0A0L0C7Y1</accession>
<reference evidence="3 4" key="1">
    <citation type="journal article" date="2015" name="Nat. Commun.">
        <title>Lucilia cuprina genome unlocks parasitic fly biology to underpin future interventions.</title>
        <authorList>
            <person name="Anstead C.A."/>
            <person name="Korhonen P.K."/>
            <person name="Young N.D."/>
            <person name="Hall R.S."/>
            <person name="Jex A.R."/>
            <person name="Murali S.C."/>
            <person name="Hughes D.S."/>
            <person name="Lee S.F."/>
            <person name="Perry T."/>
            <person name="Stroehlein A.J."/>
            <person name="Ansell B.R."/>
            <person name="Breugelmans B."/>
            <person name="Hofmann A."/>
            <person name="Qu J."/>
            <person name="Dugan S."/>
            <person name="Lee S.L."/>
            <person name="Chao H."/>
            <person name="Dinh H."/>
            <person name="Han Y."/>
            <person name="Doddapaneni H.V."/>
            <person name="Worley K.C."/>
            <person name="Muzny D.M."/>
            <person name="Ioannidis P."/>
            <person name="Waterhouse R.M."/>
            <person name="Zdobnov E.M."/>
            <person name="James P.J."/>
            <person name="Bagnall N.H."/>
            <person name="Kotze A.C."/>
            <person name="Gibbs R.A."/>
            <person name="Richards S."/>
            <person name="Batterham P."/>
            <person name="Gasser R.B."/>
        </authorList>
    </citation>
    <scope>NUCLEOTIDE SEQUENCE [LARGE SCALE GENOMIC DNA]</scope>
    <source>
        <strain evidence="3 4">LS</strain>
        <tissue evidence="3">Full body</tissue>
    </source>
</reference>
<protein>
    <submittedName>
        <fullName evidence="3">Uncharacterized protein</fullName>
    </submittedName>
</protein>
<gene>
    <name evidence="3" type="ORF">FF38_12318</name>
</gene>
<dbReference type="AlphaFoldDB" id="A0A0L0C7Y1"/>
<feature type="region of interest" description="Disordered" evidence="2">
    <location>
        <begin position="446"/>
        <end position="477"/>
    </location>
</feature>
<dbReference type="OMA" id="QNHIRRL"/>
<keyword evidence="4" id="KW-1185">Reference proteome</keyword>
<dbReference type="EMBL" id="JRES01000890">
    <property type="protein sequence ID" value="KNC27514.1"/>
    <property type="molecule type" value="Genomic_DNA"/>
</dbReference>
<organism evidence="3 4">
    <name type="scientific">Lucilia cuprina</name>
    <name type="common">Green bottle fly</name>
    <name type="synonym">Australian sheep blowfly</name>
    <dbReference type="NCBI Taxonomy" id="7375"/>
    <lineage>
        <taxon>Eukaryota</taxon>
        <taxon>Metazoa</taxon>
        <taxon>Ecdysozoa</taxon>
        <taxon>Arthropoda</taxon>
        <taxon>Hexapoda</taxon>
        <taxon>Insecta</taxon>
        <taxon>Pterygota</taxon>
        <taxon>Neoptera</taxon>
        <taxon>Endopterygota</taxon>
        <taxon>Diptera</taxon>
        <taxon>Brachycera</taxon>
        <taxon>Muscomorpha</taxon>
        <taxon>Oestroidea</taxon>
        <taxon>Calliphoridae</taxon>
        <taxon>Luciliinae</taxon>
        <taxon>Lucilia</taxon>
    </lineage>
</organism>
<feature type="compositionally biased region" description="Basic and acidic residues" evidence="2">
    <location>
        <begin position="45"/>
        <end position="55"/>
    </location>
</feature>
<dbReference type="OrthoDB" id="7735955at2759"/>
<evidence type="ECO:0000313" key="4">
    <source>
        <dbReference type="Proteomes" id="UP000037069"/>
    </source>
</evidence>
<feature type="region of interest" description="Disordered" evidence="2">
    <location>
        <begin position="567"/>
        <end position="586"/>
    </location>
</feature>